<feature type="compositionally biased region" description="Basic and acidic residues" evidence="2">
    <location>
        <begin position="1342"/>
        <end position="1359"/>
    </location>
</feature>
<dbReference type="PANTHER" id="PTHR21740:SF8">
    <property type="entry name" value="NCK-ASSOCIATED PROTEIN 5"/>
    <property type="match status" value="1"/>
</dbReference>
<feature type="compositionally biased region" description="Low complexity" evidence="2">
    <location>
        <begin position="1051"/>
        <end position="1079"/>
    </location>
</feature>
<proteinExistence type="predicted"/>
<keyword evidence="4" id="KW-1185">Reference proteome</keyword>
<feature type="compositionally biased region" description="Polar residues" evidence="2">
    <location>
        <begin position="888"/>
        <end position="905"/>
    </location>
</feature>
<feature type="region of interest" description="Disordered" evidence="2">
    <location>
        <begin position="879"/>
        <end position="940"/>
    </location>
</feature>
<evidence type="ECO:0000313" key="4">
    <source>
        <dbReference type="Proteomes" id="UP000762676"/>
    </source>
</evidence>
<feature type="compositionally biased region" description="Polar residues" evidence="2">
    <location>
        <begin position="1411"/>
        <end position="1441"/>
    </location>
</feature>
<feature type="region of interest" description="Disordered" evidence="2">
    <location>
        <begin position="1889"/>
        <end position="1928"/>
    </location>
</feature>
<dbReference type="InterPro" id="IPR026163">
    <property type="entry name" value="Nckap5l"/>
</dbReference>
<keyword evidence="1" id="KW-0175">Coiled coil</keyword>
<feature type="compositionally biased region" description="Low complexity" evidence="2">
    <location>
        <begin position="3066"/>
        <end position="3081"/>
    </location>
</feature>
<feature type="compositionally biased region" description="Polar residues" evidence="2">
    <location>
        <begin position="1185"/>
        <end position="1231"/>
    </location>
</feature>
<feature type="region of interest" description="Disordered" evidence="2">
    <location>
        <begin position="3106"/>
        <end position="3215"/>
    </location>
</feature>
<feature type="region of interest" description="Disordered" evidence="2">
    <location>
        <begin position="2796"/>
        <end position="2821"/>
    </location>
</feature>
<dbReference type="GO" id="GO:0007019">
    <property type="term" value="P:microtubule depolymerization"/>
    <property type="evidence" value="ECO:0007669"/>
    <property type="project" value="TreeGrafter"/>
</dbReference>
<feature type="compositionally biased region" description="Polar residues" evidence="2">
    <location>
        <begin position="3137"/>
        <end position="3148"/>
    </location>
</feature>
<protein>
    <submittedName>
        <fullName evidence="3">Nck-associated protein 5</fullName>
    </submittedName>
</protein>
<feature type="region of interest" description="Disordered" evidence="2">
    <location>
        <begin position="2712"/>
        <end position="2766"/>
    </location>
</feature>
<feature type="compositionally biased region" description="Low complexity" evidence="2">
    <location>
        <begin position="724"/>
        <end position="744"/>
    </location>
</feature>
<feature type="compositionally biased region" description="Polar residues" evidence="2">
    <location>
        <begin position="2029"/>
        <end position="2040"/>
    </location>
</feature>
<feature type="compositionally biased region" description="Low complexity" evidence="2">
    <location>
        <begin position="550"/>
        <end position="574"/>
    </location>
</feature>
<feature type="region of interest" description="Disordered" evidence="2">
    <location>
        <begin position="1185"/>
        <end position="1248"/>
    </location>
</feature>
<feature type="compositionally biased region" description="Basic and acidic residues" evidence="2">
    <location>
        <begin position="1233"/>
        <end position="1244"/>
    </location>
</feature>
<feature type="compositionally biased region" description="Low complexity" evidence="2">
    <location>
        <begin position="1597"/>
        <end position="1609"/>
    </location>
</feature>
<accession>A0AAV4J8L9</accession>
<feature type="region of interest" description="Disordered" evidence="2">
    <location>
        <begin position="2459"/>
        <end position="2486"/>
    </location>
</feature>
<feature type="compositionally biased region" description="Low complexity" evidence="2">
    <location>
        <begin position="1110"/>
        <end position="1123"/>
    </location>
</feature>
<feature type="compositionally biased region" description="Polar residues" evidence="2">
    <location>
        <begin position="2356"/>
        <end position="2373"/>
    </location>
</feature>
<feature type="compositionally biased region" description="Polar residues" evidence="2">
    <location>
        <begin position="1492"/>
        <end position="1526"/>
    </location>
</feature>
<feature type="region of interest" description="Disordered" evidence="2">
    <location>
        <begin position="2994"/>
        <end position="3091"/>
    </location>
</feature>
<name>A0AAV4J8L9_9GAST</name>
<organism evidence="3 4">
    <name type="scientific">Elysia marginata</name>
    <dbReference type="NCBI Taxonomy" id="1093978"/>
    <lineage>
        <taxon>Eukaryota</taxon>
        <taxon>Metazoa</taxon>
        <taxon>Spiralia</taxon>
        <taxon>Lophotrochozoa</taxon>
        <taxon>Mollusca</taxon>
        <taxon>Gastropoda</taxon>
        <taxon>Heterobranchia</taxon>
        <taxon>Euthyneura</taxon>
        <taxon>Panpulmonata</taxon>
        <taxon>Sacoglossa</taxon>
        <taxon>Placobranchoidea</taxon>
        <taxon>Plakobranchidae</taxon>
        <taxon>Elysia</taxon>
    </lineage>
</organism>
<feature type="compositionally biased region" description="Low complexity" evidence="2">
    <location>
        <begin position="912"/>
        <end position="923"/>
    </location>
</feature>
<feature type="compositionally biased region" description="Basic residues" evidence="2">
    <location>
        <begin position="3123"/>
        <end position="3132"/>
    </location>
</feature>
<feature type="region of interest" description="Disordered" evidence="2">
    <location>
        <begin position="1546"/>
        <end position="1655"/>
    </location>
</feature>
<feature type="region of interest" description="Disordered" evidence="2">
    <location>
        <begin position="1000"/>
        <end position="1149"/>
    </location>
</feature>
<feature type="region of interest" description="Disordered" evidence="2">
    <location>
        <begin position="335"/>
        <end position="369"/>
    </location>
</feature>
<feature type="compositionally biased region" description="Low complexity" evidence="2">
    <location>
        <begin position="2802"/>
        <end position="2811"/>
    </location>
</feature>
<dbReference type="PANTHER" id="PTHR21740">
    <property type="entry name" value="NCK-ASSOCIATED PROTEIN 5"/>
    <property type="match status" value="1"/>
</dbReference>
<feature type="compositionally biased region" description="Basic and acidic residues" evidence="2">
    <location>
        <begin position="2141"/>
        <end position="2157"/>
    </location>
</feature>
<feature type="coiled-coil region" evidence="1">
    <location>
        <begin position="1"/>
        <end position="144"/>
    </location>
</feature>
<feature type="compositionally biased region" description="Low complexity" evidence="2">
    <location>
        <begin position="3190"/>
        <end position="3202"/>
    </location>
</feature>
<feature type="compositionally biased region" description="Low complexity" evidence="2">
    <location>
        <begin position="224"/>
        <end position="249"/>
    </location>
</feature>
<feature type="region of interest" description="Disordered" evidence="2">
    <location>
        <begin position="2116"/>
        <end position="2157"/>
    </location>
</feature>
<feature type="compositionally biased region" description="Basic and acidic residues" evidence="2">
    <location>
        <begin position="2459"/>
        <end position="2470"/>
    </location>
</feature>
<gene>
    <name evidence="3" type="ORF">ElyMa_001530100</name>
</gene>
<feature type="region of interest" description="Disordered" evidence="2">
    <location>
        <begin position="2082"/>
        <end position="2104"/>
    </location>
</feature>
<feature type="compositionally biased region" description="Low complexity" evidence="2">
    <location>
        <begin position="1000"/>
        <end position="1009"/>
    </location>
</feature>
<feature type="compositionally biased region" description="Low complexity" evidence="2">
    <location>
        <begin position="480"/>
        <end position="506"/>
    </location>
</feature>
<feature type="compositionally biased region" description="Polar residues" evidence="2">
    <location>
        <begin position="463"/>
        <end position="479"/>
    </location>
</feature>
<feature type="compositionally biased region" description="Polar residues" evidence="2">
    <location>
        <begin position="964"/>
        <end position="978"/>
    </location>
</feature>
<evidence type="ECO:0000256" key="2">
    <source>
        <dbReference type="SAM" id="MobiDB-lite"/>
    </source>
</evidence>
<evidence type="ECO:0000313" key="3">
    <source>
        <dbReference type="EMBL" id="GFS18751.1"/>
    </source>
</evidence>
<feature type="compositionally biased region" description="Polar residues" evidence="2">
    <location>
        <begin position="1553"/>
        <end position="1568"/>
    </location>
</feature>
<feature type="compositionally biased region" description="Polar residues" evidence="2">
    <location>
        <begin position="1137"/>
        <end position="1149"/>
    </location>
</feature>
<feature type="region of interest" description="Disordered" evidence="2">
    <location>
        <begin position="1332"/>
        <end position="1359"/>
    </location>
</feature>
<reference evidence="3 4" key="1">
    <citation type="journal article" date="2021" name="Elife">
        <title>Chloroplast acquisition without the gene transfer in kleptoplastic sea slugs, Plakobranchus ocellatus.</title>
        <authorList>
            <person name="Maeda T."/>
            <person name="Takahashi S."/>
            <person name="Yoshida T."/>
            <person name="Shimamura S."/>
            <person name="Takaki Y."/>
            <person name="Nagai Y."/>
            <person name="Toyoda A."/>
            <person name="Suzuki Y."/>
            <person name="Arimoto A."/>
            <person name="Ishii H."/>
            <person name="Satoh N."/>
            <person name="Nishiyama T."/>
            <person name="Hasebe M."/>
            <person name="Maruyama T."/>
            <person name="Minagawa J."/>
            <person name="Obokata J."/>
            <person name="Shigenobu S."/>
        </authorList>
    </citation>
    <scope>NUCLEOTIDE SEQUENCE [LARGE SCALE GENOMIC DNA]</scope>
</reference>
<feature type="region of interest" description="Disordered" evidence="2">
    <location>
        <begin position="1411"/>
        <end position="1532"/>
    </location>
</feature>
<evidence type="ECO:0000256" key="1">
    <source>
        <dbReference type="SAM" id="Coils"/>
    </source>
</evidence>
<dbReference type="EMBL" id="BMAT01003011">
    <property type="protein sequence ID" value="GFS18751.1"/>
    <property type="molecule type" value="Genomic_DNA"/>
</dbReference>
<dbReference type="Proteomes" id="UP000762676">
    <property type="component" value="Unassembled WGS sequence"/>
</dbReference>
<feature type="compositionally biased region" description="Low complexity" evidence="2">
    <location>
        <begin position="3162"/>
        <end position="3181"/>
    </location>
</feature>
<feature type="region of interest" description="Disordered" evidence="2">
    <location>
        <begin position="717"/>
        <end position="750"/>
    </location>
</feature>
<dbReference type="GO" id="GO:0001578">
    <property type="term" value="P:microtubule bundle formation"/>
    <property type="evidence" value="ECO:0007669"/>
    <property type="project" value="TreeGrafter"/>
</dbReference>
<feature type="compositionally biased region" description="Polar residues" evidence="2">
    <location>
        <begin position="1460"/>
        <end position="1472"/>
    </location>
</feature>
<feature type="region of interest" description="Disordered" evidence="2">
    <location>
        <begin position="960"/>
        <end position="985"/>
    </location>
</feature>
<feature type="region of interest" description="Disordered" evidence="2">
    <location>
        <begin position="451"/>
        <end position="640"/>
    </location>
</feature>
<feature type="compositionally biased region" description="Polar residues" evidence="2">
    <location>
        <begin position="2754"/>
        <end position="2766"/>
    </location>
</feature>
<feature type="compositionally biased region" description="Low complexity" evidence="2">
    <location>
        <begin position="2739"/>
        <end position="2753"/>
    </location>
</feature>
<comment type="caution">
    <text evidence="3">The sequence shown here is derived from an EMBL/GenBank/DDBJ whole genome shotgun (WGS) entry which is preliminary data.</text>
</comment>
<sequence length="3243" mass="350380">MEEMVANMLQYKAKIDQLKQENASMKTSYESNLQKYCSHISSLERDNMLLRNQVKSMETQIHGKGDDRDKSKLLLERLKMVEAENSSLVLENEQQRQQYEKCLDQIANQVVQALLAQKTLREECLKLQTRVQDLELQNKQLNVMFQNRLRAPTTESGAITAVEKGPGLVSDVGNMSLEFLNTAGSLQSMCSEMIGDDSPGKAQLSSPPPWLKGKNAADVDGAASTSTNSSPSSPSSTSSSSSSPSSTPSVPIPIASLSQGRQARSKEKDIKGKGKGGSSADVRIETEFPAAGNTSPKVKRVAVFGQRRARSLERNATNRITSNWYSASPSAIVAAMAGGKGPKGGNRSRRGSESNEKSCFPPSRLKQSTSADAISHFGVAKKMTPSQSQILSQVAKWKNLSSSQDRLEPQSLLRSLSKDEGPAVFLAGKDFDHQSFEAFNKNFEKLLAKNSADDSEDPIWVSGKSNQHGEYSPSPASQNTSVVPLSKSSSTLVSSSVTSQLSTKPSTSTQHVKRQQEQASKIPAPSKPKENQKPSKSTNLSTENSISPLAAKSASSSSFTKASTSSTTSASSAAQAPTHLRQQQHKPEQRKIPGPSETFLNESSKQQIKKQSTKSHYAAPLRDPFASHTDPSRKLSASSSSHPYYYYYDYSDEDSDSRSRPISRDFSSASTMSLNEILDSSMEGEVALDDDFFSDWSSIRLTPGKRSGDHLTGAAISNKAIEAGSKTRGESSSSSGRSRSTSSSPEMSLPGALKNANAAARNLAATSVLALREARLKQAVLAATKSNNGIPMTRAQVPITSLSHAFSTMGQNVSLHSSTASQYLPRTDQDTVQSPLVSRTVSQQARTRALESSLSPKFPHSNVITTKVIADVHSEAIPSDSSKHFNLPSASPSPNFSQRSYDQGYSSKESHSQSSPSPSPSISHRGTITPPWLHSTKDPHSFTRNELLSLVINREALGPGQKASIPSASTSGRASPNGSPKLRPGQLILAPEDKNFSFSHGFSSASSGSSDDKSPTKIFASSRPDMESSVIEVRQDGSHVYPSGLPLGTNSSTASSMTTSSCSSSVASSAPSSPIKSPSGLKVPPPVPKKPTRAVKPEARVAPSNTKFSGANNSSGNDNNNDATPSRNAAKDAARGNGSSRSDQKKAGSSTDITVGFLLQDRVFPPTLASKTDVVEDFLMQALKGSSPNKQNSHGMTNLRSKQQTSLQTPGGSASSSPYQTKCQSSDSSFENLRVERSGSKDDGYSTMSSDIHPEILDRFADDIPSSSTITGTTSCEAVDVFHEDDITTDDSSTGDGTLVLVKNSNASKSLSPSKQLDKHEDSCVVRAKVPQNVNCPNPSKGDMERTLQSRQKETKNDSIEHKIVSGGNTKAVPEGRMIASDGVKSFDVTSDADSALETSAHSTDTTMTVADTVSGSSPPSKFQISAAKSNTNVDRPSPKSSGGKIGVSKLTKIFDTKTKSASTSAPNNKCNVKTPPKRTSMRGEGKLLKCTSANQNATKTTSSVPEQASASKAGQTSSTALPPSSKQHDSPKRLANQFLKKAATGVTKTCKRITSPSSTISATNRPPIQQAKEQQKPTQPPSVSPKSKIVADESKISCSSKKLSKSGSPNTIPGGRLRFGFSNSPKTECGKTKTGLPKKATTSPPQNSTKHEARPDVISVNKAKRGLKFLSSSVQRSVNPKEDVSVGDTSSKFVKDPAHVESGDKVIRNVKATKSLRPLSADYATSISNINEVPHVTGDSGIARRKTYEKQRPFSICSDRDVVKNGPLRIIMTNQAFQQHSSSESDSDSEAKFETFPFARPTNALGYTPSGIHLPGSVANNSCDIVSDKPEIDVSENGTHAISSQVTTNSKSYPINTSTCTSTSVLPSSVSSMQQCKQLQRDALAATSSIETSQQVDNQPSNSSNAFPCQMHTTSTSPIVHTGDTLDTSSTRRSVLLRKSKSEHSLSMKPASTSAFDAFFGSVWDSGKMLERSASVSELDLLSKRSGSLSDIEGLSDSYEGWDQPSSTEFVADMMASSWPPTQHRPASGSSCDSAQPLSVGQGPAHTNHVQQSIITTCGSTRNGNAQFFFQRYHFYKSHHHNHHQFQRRQGSRSFHHPHPLHLQPLRLDLSDVTELDEEGSERGDTGSSFRGSLDMSGRLTDEEGSSKLTSDESPRLEVNGQTTCFNSQFYSLCKVDSNRSLQSSVNNSRERLSLTSLNESCEKDEAAIQIECVNKKNCKSPDEEGAKCCSHHRNDDNDIAAKEFDEISRQIANLSKTVDEINNSLSSLTSGEFESDASCTGLKRPFCLNQELLLDSATTASLASSLPKLTRERNDIIDGYHWVNDEFLLISGSGQIIAGGRRHSNGEQDEDGHSSNNIQDFAQDCSSSSETNDTEDAREEFLHISTVSAISSPDLSTCNRPPSGNWTLSRPFDGGQDDIFARSNFDTVRENIAVADRVQRSNRIENPTQIDKKNKIDLQRAENEDKLPGDGAPETGTSVKSLSIPEIKLHESQGIEAESGNGIHCSESDTEDVCVGSLGTSHLDSDDSLASDIGLDHMMCQRLFGQKGEVNAYPPINTEGSLAGSHTSSLQRRDLSFTFLENISSGSPADMVDAFGFVHLDKVTANEENGRVSGFMPEVCIDKNDSLQTFQEEGDFMEVAVKLTETRDVGVDAMTQSQSSLSAIFEYFDHSPLEDIEKGNMLSDYLECTKDVQDINSCLYVDRLQINSLEGEGNSEQDPRELEGFENTSDLSGLPENQDTTSQNTNSTGSSEMQTENELQSSDSNLNRAAEADNPVTSYSAFVADLELSSKDQAHAKQVDSTSDTSQQSILETKPKRQAGIECKIPQQSSNDITSVDRKVSDRQGWIQGCPVPRLPPRRPIITNGTLHASLERGVPPPPAFFPSHSRFVESQQANVLQPFSSGSTACFREERQRLFFRRQSSLPQYFHHYDNTRTNRHVPYVNQPIPPLSFSPYCPVSSDRSMVSYIPRPLSDTFTPRSANPFLIQHNQAHIERQRRQGVQQTSSSEDSLSPPPLPPRQPHISRTLDGRPQVHIRPHRIQSDPRPPRPHSFNHYIIDKSKAVASSSSSSSNSSSSPTSSAIPVRPRSHSETQFNIRIQDNQKILNQGQQAKVSGEVSRAVPQRRRLKTRRERSQMKQSKVSSSTDKTITKDPESTNTVTRSSQNTSSLSSKTKSINRSSGVPSEGVHSSQSSRKSSTGSSCVAPSAEHSVCKRGWKDTITSASVCVSGSESSCEDSSGSVN</sequence>
<feature type="compositionally biased region" description="Basic residues" evidence="2">
    <location>
        <begin position="2082"/>
        <end position="2101"/>
    </location>
</feature>
<feature type="region of interest" description="Disordered" evidence="2">
    <location>
        <begin position="2341"/>
        <end position="2378"/>
    </location>
</feature>
<feature type="region of interest" description="Disordered" evidence="2">
    <location>
        <begin position="2019"/>
        <end position="2048"/>
    </location>
</feature>
<feature type="compositionally biased region" description="Polar residues" evidence="2">
    <location>
        <begin position="534"/>
        <end position="547"/>
    </location>
</feature>
<feature type="region of interest" description="Disordered" evidence="2">
    <location>
        <begin position="191"/>
        <end position="295"/>
    </location>
</feature>
<dbReference type="GO" id="GO:0035371">
    <property type="term" value="C:microtubule plus-end"/>
    <property type="evidence" value="ECO:0007669"/>
    <property type="project" value="TreeGrafter"/>
</dbReference>